<dbReference type="InterPro" id="IPR012902">
    <property type="entry name" value="N_methyl_site"/>
</dbReference>
<organism evidence="2 3">
    <name type="scientific">Luteibacter sahnii</name>
    <dbReference type="NCBI Taxonomy" id="3021977"/>
    <lineage>
        <taxon>Bacteria</taxon>
        <taxon>Pseudomonadati</taxon>
        <taxon>Pseudomonadota</taxon>
        <taxon>Gammaproteobacteria</taxon>
        <taxon>Lysobacterales</taxon>
        <taxon>Rhodanobacteraceae</taxon>
        <taxon>Luteibacter</taxon>
    </lineage>
</organism>
<gene>
    <name evidence="2" type="ORF">P3W24_05885</name>
</gene>
<dbReference type="EMBL" id="JARJJS010000001">
    <property type="protein sequence ID" value="MDF4024488.1"/>
    <property type="molecule type" value="Genomic_DNA"/>
</dbReference>
<dbReference type="NCBIfam" id="TIGR02532">
    <property type="entry name" value="IV_pilin_GFxxxE"/>
    <property type="match status" value="1"/>
</dbReference>
<keyword evidence="1" id="KW-1133">Transmembrane helix</keyword>
<evidence type="ECO:0000313" key="3">
    <source>
        <dbReference type="Proteomes" id="UP001528850"/>
    </source>
</evidence>
<keyword evidence="3" id="KW-1185">Reference proteome</keyword>
<name>A0ABT6B8Q4_9GAMM</name>
<feature type="transmembrane region" description="Helical" evidence="1">
    <location>
        <begin position="16"/>
        <end position="36"/>
    </location>
</feature>
<keyword evidence="1" id="KW-0812">Transmembrane</keyword>
<keyword evidence="1" id="KW-0472">Membrane</keyword>
<sequence length="134" mass="14377">MARACTVARGMTLVELVTALLVASLVAAIVLVSLSIDGRTHGRAMSRRRREDDAWLALAAIAGDISRGGPAVWKVTDGTLRRDGQPYVDGVQAFVLRPDGQGADASRVPGDHRVVALHLVLDDGRRFVRVVEQP</sequence>
<proteinExistence type="predicted"/>
<accession>A0ABT6B8Q4</accession>
<evidence type="ECO:0000256" key="1">
    <source>
        <dbReference type="SAM" id="Phobius"/>
    </source>
</evidence>
<protein>
    <submittedName>
        <fullName evidence="2">Type II secretion system protein</fullName>
    </submittedName>
</protein>
<dbReference type="PROSITE" id="PS00409">
    <property type="entry name" value="PROKAR_NTER_METHYL"/>
    <property type="match status" value="1"/>
</dbReference>
<dbReference type="Proteomes" id="UP001528850">
    <property type="component" value="Unassembled WGS sequence"/>
</dbReference>
<evidence type="ECO:0000313" key="2">
    <source>
        <dbReference type="EMBL" id="MDF4024488.1"/>
    </source>
</evidence>
<comment type="caution">
    <text evidence="2">The sequence shown here is derived from an EMBL/GenBank/DDBJ whole genome shotgun (WGS) entry which is preliminary data.</text>
</comment>
<reference evidence="2 3" key="1">
    <citation type="journal article" date="2024" name="Curr. Microbiol.">
        <title>Luteibacter sahnii sp. nov., A Novel Yellow-Colored Xanthomonadin Pigment Producing Probiotic Bacterium from Healthy Rice Seed Microbiome.</title>
        <authorList>
            <person name="Jaiswal G."/>
            <person name="Rana R."/>
            <person name="Nayak P.K."/>
            <person name="Chouhan R."/>
            <person name="Gandhi S.G."/>
            <person name="Patel H.K."/>
            <person name="Patil P.B."/>
        </authorList>
    </citation>
    <scope>NUCLEOTIDE SEQUENCE [LARGE SCALE GENOMIC DNA]</scope>
    <source>
        <strain evidence="2 3">PPL201</strain>
    </source>
</reference>